<protein>
    <submittedName>
        <fullName evidence="6">Secreted family S9 peptidase</fullName>
    </submittedName>
</protein>
<dbReference type="AlphaFoldDB" id="A9LGW2"/>
<dbReference type="InterPro" id="IPR050300">
    <property type="entry name" value="GDXG_lipolytic_enzyme"/>
</dbReference>
<evidence type="ECO:0000256" key="1">
    <source>
        <dbReference type="ARBA" id="ARBA00022801"/>
    </source>
</evidence>
<dbReference type="InterPro" id="IPR001375">
    <property type="entry name" value="Peptidase_S9_cat"/>
</dbReference>
<dbReference type="GO" id="GO:0006508">
    <property type="term" value="P:proteolysis"/>
    <property type="evidence" value="ECO:0007669"/>
    <property type="project" value="InterPro"/>
</dbReference>
<keyword evidence="3" id="KW-0732">Signal</keyword>
<organism evidence="6">
    <name type="scientific">uncultured planctomycete 3FN</name>
    <dbReference type="NCBI Taxonomy" id="455066"/>
    <lineage>
        <taxon>Bacteria</taxon>
        <taxon>Pseudomonadati</taxon>
        <taxon>Planctomycetota</taxon>
        <taxon>Planctomycetia</taxon>
        <taxon>Planctomycetales</taxon>
        <taxon>environmental samples</taxon>
    </lineage>
</organism>
<feature type="signal peptide" evidence="3">
    <location>
        <begin position="1"/>
        <end position="31"/>
    </location>
</feature>
<feature type="region of interest" description="Disordered" evidence="2">
    <location>
        <begin position="188"/>
        <end position="214"/>
    </location>
</feature>
<evidence type="ECO:0000259" key="5">
    <source>
        <dbReference type="Pfam" id="PF07859"/>
    </source>
</evidence>
<evidence type="ECO:0000256" key="2">
    <source>
        <dbReference type="SAM" id="MobiDB-lite"/>
    </source>
</evidence>
<name>A9LGW2_9BACT</name>
<dbReference type="Gene3D" id="3.40.50.1820">
    <property type="entry name" value="alpha/beta hydrolase"/>
    <property type="match status" value="1"/>
</dbReference>
<evidence type="ECO:0000313" key="6">
    <source>
        <dbReference type="EMBL" id="ABX10633.1"/>
    </source>
</evidence>
<proteinExistence type="predicted"/>
<dbReference type="InterPro" id="IPR013094">
    <property type="entry name" value="AB_hydrolase_3"/>
</dbReference>
<dbReference type="InterPro" id="IPR029058">
    <property type="entry name" value="AB_hydrolase_fold"/>
</dbReference>
<sequence>MTRLQDFMRRIPHQLLSASLLVLMAPALLSAEEIKVTTYTYKKVGNLEIKLDVHREDDDRVRPAVVWIHGGALIMGHRAGISGRVKKAALERGCALVSIDYRLAPETQLPEIIADVEDAFRWIHEQGPTQANLDTSQLIVSGGSAGGYLTLLVGHRVKPRPAALVAFWGYGSLVAPWYAEPSPHRRHQGAKKLSRAQVQEEVSGPPISDSRKRKGNGGLFYQYCRQHGIWPKEVSGWDPKTEADKFAPYMPVRNVTKDYPPTFLFHGTEDTDVPFEESVGMAREFKKHGVPHVLFDVHGGEHGLGGGDPKRINEGYEQALEFVLKHVDE</sequence>
<dbReference type="Pfam" id="PF07859">
    <property type="entry name" value="Abhydrolase_3"/>
    <property type="match status" value="1"/>
</dbReference>
<gene>
    <name evidence="6" type="ORF">3FN_8</name>
</gene>
<evidence type="ECO:0000256" key="3">
    <source>
        <dbReference type="SAM" id="SignalP"/>
    </source>
</evidence>
<dbReference type="EMBL" id="EF591886">
    <property type="protein sequence ID" value="ABX10633.1"/>
    <property type="molecule type" value="Genomic_DNA"/>
</dbReference>
<keyword evidence="1" id="KW-0378">Hydrolase</keyword>
<accession>A9LGW2</accession>
<feature type="chain" id="PRO_5002738090" evidence="3">
    <location>
        <begin position="32"/>
        <end position="329"/>
    </location>
</feature>
<dbReference type="Pfam" id="PF00326">
    <property type="entry name" value="Peptidase_S9"/>
    <property type="match status" value="1"/>
</dbReference>
<dbReference type="PANTHER" id="PTHR48081">
    <property type="entry name" value="AB HYDROLASE SUPERFAMILY PROTEIN C4A8.06C"/>
    <property type="match status" value="1"/>
</dbReference>
<feature type="domain" description="Peptidase S9 prolyl oligopeptidase catalytic" evidence="4">
    <location>
        <begin position="234"/>
        <end position="328"/>
    </location>
</feature>
<dbReference type="GO" id="GO:0008236">
    <property type="term" value="F:serine-type peptidase activity"/>
    <property type="evidence" value="ECO:0007669"/>
    <property type="project" value="InterPro"/>
</dbReference>
<dbReference type="SUPFAM" id="SSF53474">
    <property type="entry name" value="alpha/beta-Hydrolases"/>
    <property type="match status" value="1"/>
</dbReference>
<reference evidence="6" key="1">
    <citation type="journal article" date="2007" name="ISME J.">
        <title>Fosmids of novel marine Planctomycetes from the Namibian and Oregon coast upwelling systems and their cross-comparison with planctomycete genomes.</title>
        <authorList>
            <person name="Woebken D."/>
            <person name="Teeling H."/>
            <person name="Wecker P."/>
            <person name="Dumitriu A."/>
            <person name="Kostadinov I."/>
            <person name="DeLong E.F."/>
            <person name="Amann R."/>
            <person name="Gloeckner F.O."/>
        </authorList>
    </citation>
    <scope>NUCLEOTIDE SEQUENCE</scope>
</reference>
<feature type="domain" description="Alpha/beta hydrolase fold-3" evidence="5">
    <location>
        <begin position="65"/>
        <end position="182"/>
    </location>
</feature>
<evidence type="ECO:0000259" key="4">
    <source>
        <dbReference type="Pfam" id="PF00326"/>
    </source>
</evidence>